<protein>
    <recommendedName>
        <fullName evidence="4">Phage-related protein</fullName>
    </recommendedName>
</protein>
<evidence type="ECO:0000313" key="3">
    <source>
        <dbReference type="Proteomes" id="UP000249614"/>
    </source>
</evidence>
<dbReference type="RefSeq" id="WP_111111710.1">
    <property type="nucleotide sequence ID" value="NZ_LXXB01000130.1"/>
</dbReference>
<evidence type="ECO:0008006" key="4">
    <source>
        <dbReference type="Google" id="ProtNLM"/>
    </source>
</evidence>
<gene>
    <name evidence="2" type="ORF">A7X83_22335</name>
</gene>
<accession>A0A2W6IHZ1</accession>
<evidence type="ECO:0000256" key="1">
    <source>
        <dbReference type="SAM" id="MobiDB-lite"/>
    </source>
</evidence>
<dbReference type="AlphaFoldDB" id="A0A2W6IHZ1"/>
<dbReference type="Pfam" id="PF12375">
    <property type="entry name" value="DUF3653"/>
    <property type="match status" value="1"/>
</dbReference>
<organism evidence="2 3">
    <name type="scientific">Stenotrophomonas maltophilia</name>
    <name type="common">Pseudomonas maltophilia</name>
    <name type="synonym">Xanthomonas maltophilia</name>
    <dbReference type="NCBI Taxonomy" id="40324"/>
    <lineage>
        <taxon>Bacteria</taxon>
        <taxon>Pseudomonadati</taxon>
        <taxon>Pseudomonadota</taxon>
        <taxon>Gammaproteobacteria</taxon>
        <taxon>Lysobacterales</taxon>
        <taxon>Lysobacteraceae</taxon>
        <taxon>Stenotrophomonas</taxon>
        <taxon>Stenotrophomonas maltophilia group</taxon>
    </lineage>
</organism>
<reference evidence="2 3" key="1">
    <citation type="submission" date="2016-05" db="EMBL/GenBank/DDBJ databases">
        <authorList>
            <person name="Lavstsen T."/>
            <person name="Jespersen J.S."/>
        </authorList>
    </citation>
    <scope>NUCLEOTIDE SEQUENCE [LARGE SCALE GENOMIC DNA]</scope>
    <source>
        <strain evidence="2 3">SM-5815</strain>
    </source>
</reference>
<comment type="caution">
    <text evidence="2">The sequence shown here is derived from an EMBL/GenBank/DDBJ whole genome shotgun (WGS) entry which is preliminary data.</text>
</comment>
<dbReference type="InterPro" id="IPR021077">
    <property type="entry name" value="Phage_phi-Lf_Orf112"/>
</dbReference>
<proteinExistence type="predicted"/>
<evidence type="ECO:0000313" key="2">
    <source>
        <dbReference type="EMBL" id="PZS95288.1"/>
    </source>
</evidence>
<feature type="region of interest" description="Disordered" evidence="1">
    <location>
        <begin position="93"/>
        <end position="119"/>
    </location>
</feature>
<name>A0A2W6IHZ1_STEMA</name>
<sequence length="119" mass="13403">MSKIDPHDRIDLTGPWAGFGFQAGHMFTPEGHQLEPCDMTWWSLTCNIAREWRLMMAEAAPRSSSARKASATAKSSVIYLAEALRIRRERRFGVRDPGPGAETSNVVYMSRGPKPRQRV</sequence>
<dbReference type="EMBL" id="LXXM01000078">
    <property type="protein sequence ID" value="PZS95288.1"/>
    <property type="molecule type" value="Genomic_DNA"/>
</dbReference>
<dbReference type="Proteomes" id="UP000249614">
    <property type="component" value="Unassembled WGS sequence"/>
</dbReference>